<comment type="caution">
    <text evidence="1">The sequence shown here is derived from an EMBL/GenBank/DDBJ whole genome shotgun (WGS) entry which is preliminary data.</text>
</comment>
<organism evidence="1 2">
    <name type="scientific">Rhizobium loti</name>
    <name type="common">Mesorhizobium loti</name>
    <dbReference type="NCBI Taxonomy" id="381"/>
    <lineage>
        <taxon>Bacteria</taxon>
        <taxon>Pseudomonadati</taxon>
        <taxon>Pseudomonadota</taxon>
        <taxon>Alphaproteobacteria</taxon>
        <taxon>Hyphomicrobiales</taxon>
        <taxon>Phyllobacteriaceae</taxon>
        <taxon>Mesorhizobium</taxon>
    </lineage>
</organism>
<protein>
    <submittedName>
        <fullName evidence="1">Uncharacterized protein</fullName>
    </submittedName>
</protein>
<proteinExistence type="predicted"/>
<dbReference type="Proteomes" id="UP000245631">
    <property type="component" value="Unassembled WGS sequence"/>
</dbReference>
<dbReference type="AlphaFoldDB" id="A0A8E3B822"/>
<accession>A0A8E3B822</accession>
<evidence type="ECO:0000313" key="1">
    <source>
        <dbReference type="EMBL" id="PWJ94463.1"/>
    </source>
</evidence>
<gene>
    <name evidence="1" type="ORF">C8D77_1011149</name>
</gene>
<name>A0A8E3B822_RHILI</name>
<reference evidence="1 2" key="1">
    <citation type="submission" date="2018-05" db="EMBL/GenBank/DDBJ databases">
        <title>Genomic Encyclopedia of Type Strains, Phase IV (KMG-IV): sequencing the most valuable type-strain genomes for metagenomic binning, comparative biology and taxonomic classification.</title>
        <authorList>
            <person name="Goeker M."/>
        </authorList>
    </citation>
    <scope>NUCLEOTIDE SEQUENCE [LARGE SCALE GENOMIC DNA]</scope>
    <source>
        <strain evidence="1 2">DSM 2626</strain>
    </source>
</reference>
<sequence>MATKDICPERRDMDALCRVVDFIIPADDFPSAGEAGVAYQ</sequence>
<evidence type="ECO:0000313" key="2">
    <source>
        <dbReference type="Proteomes" id="UP000245631"/>
    </source>
</evidence>
<dbReference type="EMBL" id="QGGH01000001">
    <property type="protein sequence ID" value="PWJ94463.1"/>
    <property type="molecule type" value="Genomic_DNA"/>
</dbReference>